<keyword evidence="1" id="KW-0456">Lyase</keyword>
<dbReference type="GeneID" id="1477729"/>
<dbReference type="Pfam" id="PF04909">
    <property type="entry name" value="Amidohydro_2"/>
    <property type="match status" value="1"/>
</dbReference>
<evidence type="ECO:0000259" key="2">
    <source>
        <dbReference type="Pfam" id="PF04909"/>
    </source>
</evidence>
<dbReference type="GO" id="GO:0016787">
    <property type="term" value="F:hydrolase activity"/>
    <property type="evidence" value="ECO:0007669"/>
    <property type="project" value="UniProtKB-KW"/>
</dbReference>
<dbReference type="OMA" id="PAIFHTG"/>
<dbReference type="InterPro" id="IPR006680">
    <property type="entry name" value="Amidohydro-rel"/>
</dbReference>
<organism evidence="3 4">
    <name type="scientific">Methanopyrus kandleri</name>
    <dbReference type="NCBI Taxonomy" id="2320"/>
    <lineage>
        <taxon>Archaea</taxon>
        <taxon>Methanobacteriati</taxon>
        <taxon>Methanobacteriota</taxon>
        <taxon>Methanomada group</taxon>
        <taxon>Methanopyri</taxon>
        <taxon>Methanopyrales</taxon>
        <taxon>Methanopyraceae</taxon>
        <taxon>Methanopyrus</taxon>
    </lineage>
</organism>
<dbReference type="GO" id="GO:0016831">
    <property type="term" value="F:carboxy-lyase activity"/>
    <property type="evidence" value="ECO:0007669"/>
    <property type="project" value="InterPro"/>
</dbReference>
<dbReference type="SUPFAM" id="SSF51556">
    <property type="entry name" value="Metallo-dependent hydrolases"/>
    <property type="match status" value="1"/>
</dbReference>
<gene>
    <name evidence="3" type="ORF">HA336_04190</name>
</gene>
<reference evidence="3" key="1">
    <citation type="journal article" date="2020" name="bioRxiv">
        <title>A rank-normalized archaeal taxonomy based on genome phylogeny resolves widespread incomplete and uneven classifications.</title>
        <authorList>
            <person name="Rinke C."/>
            <person name="Chuvochina M."/>
            <person name="Mussig A.J."/>
            <person name="Chaumeil P.-A."/>
            <person name="Waite D.W."/>
            <person name="Whitman W.B."/>
            <person name="Parks D.H."/>
            <person name="Hugenholtz P."/>
        </authorList>
    </citation>
    <scope>NUCLEOTIDE SEQUENCE</scope>
    <source>
        <strain evidence="3">UBA8853</strain>
    </source>
</reference>
<proteinExistence type="predicted"/>
<dbReference type="Gene3D" id="3.20.20.140">
    <property type="entry name" value="Metal-dependent hydrolases"/>
    <property type="match status" value="1"/>
</dbReference>
<name>A0A832WKS3_9EURY</name>
<dbReference type="InterPro" id="IPR032465">
    <property type="entry name" value="ACMSD"/>
</dbReference>
<protein>
    <submittedName>
        <fullName evidence="3">Amidohydrolase</fullName>
    </submittedName>
</protein>
<dbReference type="InterPro" id="IPR032466">
    <property type="entry name" value="Metal_Hydrolase"/>
</dbReference>
<dbReference type="AlphaFoldDB" id="A0A832WKS3"/>
<evidence type="ECO:0000313" key="3">
    <source>
        <dbReference type="EMBL" id="HII70415.1"/>
    </source>
</evidence>
<sequence>MIIDVHNHLGEDIDSTVQTPQMLLARMEAAGVDIAVVFPFNDVDPGVCFSKANDRIAKACEEYDEFVGFCRVDPNYEERAVEEVERCIEELGLKGVKLHPRSQSFYPDDPEAVKVVEKAADLGVPVILHTARGEPFSDPVRVGKLAEEVPDVQLIMAHMGKELGYDAAIEVAENYENVYLEVSLVKDPKVIEKTAERVGDDRIIFGSDSPYGSPSVQLEIVKEADVNHDKILEENAANILGLR</sequence>
<dbReference type="PANTHER" id="PTHR21240">
    <property type="entry name" value="2-AMINO-3-CARBOXYLMUCONATE-6-SEMIALDEHYDE DECARBOXYLASE"/>
    <property type="match status" value="1"/>
</dbReference>
<accession>A0A832WKS3</accession>
<dbReference type="RefSeq" id="WP_011018796.1">
    <property type="nucleotide sequence ID" value="NZ_DUJS01000004.1"/>
</dbReference>
<evidence type="ECO:0000256" key="1">
    <source>
        <dbReference type="ARBA" id="ARBA00023239"/>
    </source>
</evidence>
<dbReference type="Proteomes" id="UP000619545">
    <property type="component" value="Unassembled WGS sequence"/>
</dbReference>
<feature type="domain" description="Amidohydrolase-related" evidence="2">
    <location>
        <begin position="3"/>
        <end position="242"/>
    </location>
</feature>
<dbReference type="EMBL" id="DUJS01000004">
    <property type="protein sequence ID" value="HII70415.1"/>
    <property type="molecule type" value="Genomic_DNA"/>
</dbReference>
<comment type="caution">
    <text evidence="3">The sequence shown here is derived from an EMBL/GenBank/DDBJ whole genome shotgun (WGS) entry which is preliminary data.</text>
</comment>
<evidence type="ECO:0000313" key="4">
    <source>
        <dbReference type="Proteomes" id="UP000619545"/>
    </source>
</evidence>
<keyword evidence="3" id="KW-0378">Hydrolase</keyword>